<evidence type="ECO:0000313" key="1">
    <source>
        <dbReference type="EMBL" id="PQB03311.1"/>
    </source>
</evidence>
<dbReference type="EMBL" id="MQUA01000014">
    <property type="protein sequence ID" value="PQB03311.1"/>
    <property type="molecule type" value="Genomic_DNA"/>
</dbReference>
<accession>A0A2S7KL35</accession>
<name>A0A2S7KL35_9FLAO</name>
<proteinExistence type="predicted"/>
<dbReference type="RefSeq" id="WP_104811228.1">
    <property type="nucleotide sequence ID" value="NZ_MQUA01000014.1"/>
</dbReference>
<dbReference type="AlphaFoldDB" id="A0A2S7KL35"/>
<dbReference type="OrthoDB" id="1495718at2"/>
<keyword evidence="2" id="KW-1185">Reference proteome</keyword>
<dbReference type="Proteomes" id="UP000239522">
    <property type="component" value="Unassembled WGS sequence"/>
</dbReference>
<comment type="caution">
    <text evidence="1">The sequence shown here is derived from an EMBL/GenBank/DDBJ whole genome shotgun (WGS) entry which is preliminary data.</text>
</comment>
<evidence type="ECO:0008006" key="3">
    <source>
        <dbReference type="Google" id="ProtNLM"/>
    </source>
</evidence>
<sequence length="346" mass="38518">MLLTNVTWSHDLYVGSGAAITTLPGSVLFAGSNASVNSVASLTTTSDATASGSSFIGLADTLSPWTRSGHLSLGGTFNFVFGKSLKKSNLNIIENTTYKIEYHKNKMNQIHSFHHTLSISKHGKDQFQIDNDNLLYAYRLEIDHTKKYHFGFLLDLRTQSAPGTSTGSIDDKSRISNFFSPAIITEGVTYGYNNDKGIHVTYSPLSGKHTLVLDKNVDPTYYGLDEGKRVQHEMGTFLALGIHGLQIIKNFTLSSEVLFFSNYLNDFGAIDFSSNNTINIDLNKWISLKYILVMNYDNDHNVPVSQDLVTNYTGTTLVYTQSKVKFSNILFLSLNINYNLKKRSNK</sequence>
<dbReference type="InterPro" id="IPR021428">
    <property type="entry name" value="DUF3078"/>
</dbReference>
<dbReference type="Pfam" id="PF11276">
    <property type="entry name" value="DUF3078"/>
    <property type="match status" value="1"/>
</dbReference>
<organism evidence="1 2">
    <name type="scientific">Polaribacter filamentus</name>
    <dbReference type="NCBI Taxonomy" id="53483"/>
    <lineage>
        <taxon>Bacteria</taxon>
        <taxon>Pseudomonadati</taxon>
        <taxon>Bacteroidota</taxon>
        <taxon>Flavobacteriia</taxon>
        <taxon>Flavobacteriales</taxon>
        <taxon>Flavobacteriaceae</taxon>
    </lineage>
</organism>
<reference evidence="1 2" key="1">
    <citation type="submission" date="2016-11" db="EMBL/GenBank/DDBJ databases">
        <title>Trade-off between light-utilization and light-protection in marine flavobacteria.</title>
        <authorList>
            <person name="Kumagai Y."/>
        </authorList>
    </citation>
    <scope>NUCLEOTIDE SEQUENCE [LARGE SCALE GENOMIC DNA]</scope>
    <source>
        <strain evidence="1 2">ATCC 700397</strain>
    </source>
</reference>
<evidence type="ECO:0000313" key="2">
    <source>
        <dbReference type="Proteomes" id="UP000239522"/>
    </source>
</evidence>
<gene>
    <name evidence="1" type="ORF">BST83_18585</name>
</gene>
<protein>
    <recommendedName>
        <fullName evidence="3">DUF3078 domain-containing protein</fullName>
    </recommendedName>
</protein>